<evidence type="ECO:0000256" key="2">
    <source>
        <dbReference type="SAM" id="SignalP"/>
    </source>
</evidence>
<evidence type="ECO:0000313" key="3">
    <source>
        <dbReference type="EMBL" id="CAA7264666.1"/>
    </source>
</evidence>
<evidence type="ECO:0000313" key="4">
    <source>
        <dbReference type="Proteomes" id="UP000467700"/>
    </source>
</evidence>
<dbReference type="Proteomes" id="UP000467700">
    <property type="component" value="Unassembled WGS sequence"/>
</dbReference>
<feature type="signal peptide" evidence="2">
    <location>
        <begin position="1"/>
        <end position="19"/>
    </location>
</feature>
<evidence type="ECO:0000256" key="1">
    <source>
        <dbReference type="SAM" id="MobiDB-lite"/>
    </source>
</evidence>
<reference evidence="3 4" key="1">
    <citation type="submission" date="2020-01" db="EMBL/GenBank/DDBJ databases">
        <authorList>
            <person name="Gupta K D."/>
        </authorList>
    </citation>
    <scope>NUCLEOTIDE SEQUENCE [LARGE SCALE GENOMIC DNA]</scope>
</reference>
<feature type="region of interest" description="Disordered" evidence="1">
    <location>
        <begin position="116"/>
        <end position="142"/>
    </location>
</feature>
<organism evidence="3 4">
    <name type="scientific">Cyclocybe aegerita</name>
    <name type="common">Black poplar mushroom</name>
    <name type="synonym">Agrocybe aegerita</name>
    <dbReference type="NCBI Taxonomy" id="1973307"/>
    <lineage>
        <taxon>Eukaryota</taxon>
        <taxon>Fungi</taxon>
        <taxon>Dikarya</taxon>
        <taxon>Basidiomycota</taxon>
        <taxon>Agaricomycotina</taxon>
        <taxon>Agaricomycetes</taxon>
        <taxon>Agaricomycetidae</taxon>
        <taxon>Agaricales</taxon>
        <taxon>Agaricineae</taxon>
        <taxon>Bolbitiaceae</taxon>
        <taxon>Cyclocybe</taxon>
    </lineage>
</organism>
<gene>
    <name evidence="3" type="ORF">AAE3_LOCUS7035</name>
</gene>
<comment type="caution">
    <text evidence="3">The sequence shown here is derived from an EMBL/GenBank/DDBJ whole genome shotgun (WGS) entry which is preliminary data.</text>
</comment>
<dbReference type="EMBL" id="CACVBS010000046">
    <property type="protein sequence ID" value="CAA7264666.1"/>
    <property type="molecule type" value="Genomic_DNA"/>
</dbReference>
<keyword evidence="2" id="KW-0732">Signal</keyword>
<keyword evidence="4" id="KW-1185">Reference proteome</keyword>
<dbReference type="OrthoDB" id="2684605at2759"/>
<accession>A0A8S0WSQ7</accession>
<feature type="chain" id="PRO_5035898964" evidence="2">
    <location>
        <begin position="20"/>
        <end position="495"/>
    </location>
</feature>
<dbReference type="AlphaFoldDB" id="A0A8S0WSQ7"/>
<sequence length="495" mass="54329">MYLYLFYHLFVRSIGTALAILKTKDPAQSCFGEFDGCRRSALLTLLARAARALPTNLAYIQGLKTAFPVSVPLHAIPDDDLWKNRALGLEQQYADLKMEHDALQIQCASKPRAIAVTDSGPSKKKNKKVVTEPAPTNQDEALPPADLQLDVSAFKNSFEDLCLELKPCSDGLPFPGQDGKNLYAAQDALFKLLPLATQSNFPIAILLSATRRAFIAVSRNLDSIIKANAKLKTLAILAVVLHASIEKSIPPLASVSPSLESSSTVAPLSSALNLLLDCIFLPIVKSFSLLSGKSLEYLSKPPNSSAGRRSSSKSSNYTDLRPSLLSLLQGTLTCLHTSLLSSFKQKPRSSAKLSEYRLQLQHALLEFSLLQHSLILETLRHLKELLEDTAPGTPQTTDRHHRIQRLVIKDTLWYLCSVLQFSIGFALDGRLSEPIAQAVNLVLLKKTTLKLFVDLVVNHDGSRSRPCLFEHESLDNMVSDEIAGCMGKPSLVQRP</sequence>
<protein>
    <submittedName>
        <fullName evidence="3">Uncharacterized protein</fullName>
    </submittedName>
</protein>
<name>A0A8S0WSQ7_CYCAE</name>
<proteinExistence type="predicted"/>